<protein>
    <submittedName>
        <fullName evidence="2">Uncharacterized protein</fullName>
    </submittedName>
</protein>
<name>A0A174MUQ0_9BACE</name>
<gene>
    <name evidence="2" type="ORF">ERS852461_02452</name>
    <name evidence="3" type="ORF">NXY30_23025</name>
</gene>
<sequence>MKRTTYIIIGLFVLGLFFIPILLQTPGGEKTDNRLSMEGERTEIEMTGIRHVKVVEKLGKIDKDHIGVLGKLDVEASHSSGKSIFVYPKSQYLHVTQEGDCLLIEINLDNEDIYQVIRQVENGCRLVLDGLNLELKTDSTLLSIENRAARLDINVRKLCLDSLYLFNDEWQNISLTSCRFRSLDIKGEKLQLKAERVEATNYYEELGTFRSRETTQFMVENLYLSGKDSHKYRPGMNCNRIFWSPQVRDAELELTLNQKSEIILNR</sequence>
<organism evidence="2 4">
    <name type="scientific">Bacteroides faecis</name>
    <dbReference type="NCBI Taxonomy" id="674529"/>
    <lineage>
        <taxon>Bacteria</taxon>
        <taxon>Pseudomonadati</taxon>
        <taxon>Bacteroidota</taxon>
        <taxon>Bacteroidia</taxon>
        <taxon>Bacteroidales</taxon>
        <taxon>Bacteroidaceae</taxon>
        <taxon>Bacteroides</taxon>
    </lineage>
</organism>
<keyword evidence="1" id="KW-1133">Transmembrane helix</keyword>
<keyword evidence="1" id="KW-0472">Membrane</keyword>
<evidence type="ECO:0000313" key="2">
    <source>
        <dbReference type="EMBL" id="CUP38417.1"/>
    </source>
</evidence>
<evidence type="ECO:0000313" key="4">
    <source>
        <dbReference type="Proteomes" id="UP000095606"/>
    </source>
</evidence>
<reference evidence="2 4" key="1">
    <citation type="submission" date="2015-09" db="EMBL/GenBank/DDBJ databases">
        <authorList>
            <consortium name="Pathogen Informatics"/>
        </authorList>
    </citation>
    <scope>NUCLEOTIDE SEQUENCE [LARGE SCALE GENOMIC DNA]</scope>
    <source>
        <strain evidence="2 4">2789STDY5834846</strain>
    </source>
</reference>
<dbReference type="EMBL" id="CP103141">
    <property type="protein sequence ID" value="UVQ73843.1"/>
    <property type="molecule type" value="Genomic_DNA"/>
</dbReference>
<accession>A0A3E5GE14</accession>
<evidence type="ECO:0000256" key="1">
    <source>
        <dbReference type="SAM" id="Phobius"/>
    </source>
</evidence>
<dbReference type="EMBL" id="CZAE01000011">
    <property type="protein sequence ID" value="CUP38417.1"/>
    <property type="molecule type" value="Genomic_DNA"/>
</dbReference>
<proteinExistence type="predicted"/>
<evidence type="ECO:0000313" key="3">
    <source>
        <dbReference type="EMBL" id="UVQ73843.1"/>
    </source>
</evidence>
<dbReference type="Proteomes" id="UP001060104">
    <property type="component" value="Chromosome"/>
</dbReference>
<accession>A0A174MUQ0</accession>
<keyword evidence="1" id="KW-0812">Transmembrane</keyword>
<dbReference type="Proteomes" id="UP000095606">
    <property type="component" value="Unassembled WGS sequence"/>
</dbReference>
<keyword evidence="5" id="KW-1185">Reference proteome</keyword>
<dbReference type="GeneID" id="69591011"/>
<evidence type="ECO:0000313" key="5">
    <source>
        <dbReference type="Proteomes" id="UP001060104"/>
    </source>
</evidence>
<feature type="transmembrane region" description="Helical" evidence="1">
    <location>
        <begin position="6"/>
        <end position="23"/>
    </location>
</feature>
<dbReference type="AlphaFoldDB" id="A0A174MUQ0"/>
<reference evidence="3" key="2">
    <citation type="submission" date="2022-08" db="EMBL/GenBank/DDBJ databases">
        <title>Genome Sequencing of Bacteroides fragilis Group Isolates with Nanopore Technology.</title>
        <authorList>
            <person name="Tisza M.J."/>
            <person name="Smith D."/>
            <person name="Dekker J.P."/>
        </authorList>
    </citation>
    <scope>NUCLEOTIDE SEQUENCE</scope>
    <source>
        <strain evidence="3">BFG-527</strain>
    </source>
</reference>
<dbReference type="RefSeq" id="WP_055269600.1">
    <property type="nucleotide sequence ID" value="NZ_CABMFH010000008.1"/>
</dbReference>